<dbReference type="Proteomes" id="UP000016801">
    <property type="component" value="Unassembled WGS sequence"/>
</dbReference>
<dbReference type="OrthoDB" id="1470350at2759"/>
<proteinExistence type="predicted"/>
<keyword evidence="3" id="KW-1185">Reference proteome</keyword>
<accession>M1W8F9</accession>
<dbReference type="STRING" id="1111077.M1W8F9"/>
<dbReference type="HOGENOM" id="CLU_004184_11_0_1"/>
<dbReference type="EMBL" id="CAGA01000012">
    <property type="protein sequence ID" value="CCE29233.1"/>
    <property type="molecule type" value="Genomic_DNA"/>
</dbReference>
<comment type="caution">
    <text evidence="2">The sequence shown here is derived from an EMBL/GenBank/DDBJ whole genome shotgun (WGS) entry which is preliminary data.</text>
</comment>
<dbReference type="Pfam" id="PF06985">
    <property type="entry name" value="HET"/>
    <property type="match status" value="1"/>
</dbReference>
<dbReference type="InterPro" id="IPR010730">
    <property type="entry name" value="HET"/>
</dbReference>
<evidence type="ECO:0000259" key="1">
    <source>
        <dbReference type="Pfam" id="PF06985"/>
    </source>
</evidence>
<reference evidence="2 3" key="1">
    <citation type="journal article" date="2013" name="PLoS Genet.">
        <title>Plant-symbiotic fungi as chemical engineers: Multi-genome analysis of the Clavicipitaceae reveals dynamics of alkaloid loci.</title>
        <authorList>
            <person name="Schardl C.L."/>
            <person name="Young C.A."/>
            <person name="Hesse U."/>
            <person name="Amyotte S.G."/>
            <person name="Andreeva K."/>
            <person name="Calie P.J."/>
            <person name="Fleetwood D.J."/>
            <person name="Haws D.C."/>
            <person name="Moore N."/>
            <person name="Oeser B."/>
            <person name="Panaccione D.G."/>
            <person name="Schweri K.K."/>
            <person name="Voisey C.R."/>
            <person name="Farman M.L."/>
            <person name="Jaromczyk J.W."/>
            <person name="Roe B.A."/>
            <person name="O'Sullivan D.M."/>
            <person name="Scott B."/>
            <person name="Tudzynski P."/>
            <person name="An Z."/>
            <person name="Arnaoudova E.G."/>
            <person name="Bullock C.T."/>
            <person name="Charlton N.D."/>
            <person name="Chen L."/>
            <person name="Cox M."/>
            <person name="Dinkins R.D."/>
            <person name="Florea S."/>
            <person name="Glenn A.E."/>
            <person name="Gordon A."/>
            <person name="Gueldener U."/>
            <person name="Harris D.R."/>
            <person name="Hollin W."/>
            <person name="Jaromczyk J."/>
            <person name="Johnson R.D."/>
            <person name="Khan A.K."/>
            <person name="Leistner E."/>
            <person name="Leuchtmann A."/>
            <person name="Li C."/>
            <person name="Liu J."/>
            <person name="Liu J."/>
            <person name="Liu M."/>
            <person name="Mace W."/>
            <person name="Machado C."/>
            <person name="Nagabhyru P."/>
            <person name="Pan J."/>
            <person name="Schmid J."/>
            <person name="Sugawara K."/>
            <person name="Steiner U."/>
            <person name="Takach J.E."/>
            <person name="Tanaka E."/>
            <person name="Webb J.S."/>
            <person name="Wilson E.V."/>
            <person name="Wiseman J.L."/>
            <person name="Yoshida R."/>
            <person name="Zeng Z."/>
        </authorList>
    </citation>
    <scope>NUCLEOTIDE SEQUENCE [LARGE SCALE GENOMIC DNA]</scope>
    <source>
        <strain evidence="2 3">20.1</strain>
    </source>
</reference>
<gene>
    <name evidence="2" type="ORF">CPUR_02926</name>
</gene>
<evidence type="ECO:0000313" key="2">
    <source>
        <dbReference type="EMBL" id="CCE29233.1"/>
    </source>
</evidence>
<dbReference type="eggNOG" id="ENOG502SUZ5">
    <property type="taxonomic scope" value="Eukaryota"/>
</dbReference>
<organism evidence="2 3">
    <name type="scientific">Claviceps purpurea (strain 20.1)</name>
    <name type="common">Ergot fungus</name>
    <name type="synonym">Sphacelia segetum</name>
    <dbReference type="NCBI Taxonomy" id="1111077"/>
    <lineage>
        <taxon>Eukaryota</taxon>
        <taxon>Fungi</taxon>
        <taxon>Dikarya</taxon>
        <taxon>Ascomycota</taxon>
        <taxon>Pezizomycotina</taxon>
        <taxon>Sordariomycetes</taxon>
        <taxon>Hypocreomycetidae</taxon>
        <taxon>Hypocreales</taxon>
        <taxon>Clavicipitaceae</taxon>
        <taxon>Claviceps</taxon>
    </lineage>
</organism>
<dbReference type="PANTHER" id="PTHR24148:SF73">
    <property type="entry name" value="HET DOMAIN PROTEIN (AFU_ORTHOLOGUE AFUA_8G01020)"/>
    <property type="match status" value="1"/>
</dbReference>
<dbReference type="PhylomeDB" id="M1W8F9"/>
<protein>
    <submittedName>
        <fullName evidence="2">Related to heterokaryon incompatibility protein</fullName>
    </submittedName>
</protein>
<dbReference type="InterPro" id="IPR052895">
    <property type="entry name" value="HetReg/Transcr_Mod"/>
</dbReference>
<evidence type="ECO:0000313" key="3">
    <source>
        <dbReference type="Proteomes" id="UP000016801"/>
    </source>
</evidence>
<dbReference type="PANTHER" id="PTHR24148">
    <property type="entry name" value="ANKYRIN REPEAT DOMAIN-CONTAINING PROTEIN 39 HOMOLOG-RELATED"/>
    <property type="match status" value="1"/>
</dbReference>
<sequence>MAIIKISSASAAVNEPYASRPLHKTTDGIRVVTIEADLDSHGRIVCHLHTTTFAQRPRYETLSYRWGDESLTKTIVVDDVDMCVTTNLWDALQYFRENPRNMPIWIDALSINQRDVPERSSQLRIMPHIYTRASSTLVWLGRRYVGLFDEASAAASGAVAPEGGVDLGEEVEASQAEAKIEAEAEAEVEAPPAKPYPHTEDPLANIKDQIMTDGYWDRVWILQEIGKSRHIQLCFGKQPTEWDTFITWIRTHSSIDNTTGPLKVDHLRRDKYDGSCSLRSLLTNHASALAKDPRDKIYGLVGLSTDGRGFPMDYNKTLLEVWSDTIHFMSRHELLPQECDQRIHFCQLVRELLGGENALGSVSGVVCFHHAPGEESFLDQDERKTQARTCDEMALSALSFWAEVYGVIVSLGPCTSELLSSLEITDAWDEELQRLYRGDLDRAYFENDHLLRRILDSGGAAAAAAAAAEAGVGGEGGKKGVGDGTGMIVGMARFQHYKIEFHGPEFFSDYWNFRHKNREVAPGLEAAWVHELPSCSQGDGEADGDGDGDGGVYDEEPRLAMLKIQRHACDYTPFKLALVSPRAQQGDLVCRLQEYPLKRVVVRPAAEVQSNEVRMHVCGTAVMVRDVLGGTGETGGKMDFSGDERMEGSSKMKLVMDARTLYALMFGNAESREEIGT</sequence>
<name>M1W8F9_CLAP2</name>
<dbReference type="AlphaFoldDB" id="M1W8F9"/>
<dbReference type="VEuPathDB" id="FungiDB:CPUR_02926"/>
<feature type="domain" description="Heterokaryon incompatibility" evidence="1">
    <location>
        <begin position="59"/>
        <end position="224"/>
    </location>
</feature>